<dbReference type="PRINTS" id="PR00702">
    <property type="entry name" value="ACRIFLAVINRP"/>
</dbReference>
<keyword evidence="2" id="KW-0472">Membrane</keyword>
<feature type="transmembrane region" description="Helical" evidence="2">
    <location>
        <begin position="984"/>
        <end position="1007"/>
    </location>
</feature>
<sequence length="1048" mass="115129">MSAIQPPSNHHSTPNHQPASNNPPPGNNEATWFITNKTTSWLTLLILLIGGLIAYMQLGRLEDPPFTIKEAMVVVYYPGASPAQVEEEVTARLEDAIQSLAYVDDVDSISRAGMSQIHLKIKTGYRSSQLPQIWDELRRKVNDKASSLPTGTSAPVVLDNFGDVYGMLLAVSGEGFSYPQLNDYAEYLKRELVTADGVSSIDIAGDQNEVVFITISREQLNNLGIPLTRLYSLLQSRNAVVAAGSLRTGDEQIRIYPFGEFTSVEELGDLLISQPGSDRLIRLRDIATVSRGVSDNPTHFTGFNGQPALHLGIAFRPGVNVVEAGAALRRQIAALDSTRPLGMELHTIYDQPAEVAQSSDGFILNLALSVLIVIAVLLVFMGLRPGLIIGAILLLTILGTLIVMKALAIDLHRISLGALIIALGMLVDNALVITEGIMIGLQRGQSRLYAAWAIVHQTRWPLLGATVIAIVAFAPIGLSPDDVGEFVGSLFYVLLISLLISWFTALTLTPFLCDLLLKAPVPTTNSANHTEADPYAGVLYQAYKTLLQTMLHHRVLTSILMIVLLGAAVLGFTQVKQSFFPPSNTPMFLVDLWLPEGTDLQATRRQAEQLEHWYQNQSGVEYTSSSSGRGDLRFMLTYAVEKEYAAYAQVMVRADSLDSIPPLIRAGREYGQNNMADAQLIFRRLQIGPGTPAKIEARFSGPDPQELRRLANEAEAILHADTAADNIRHNWRQRVKVIRPHLNEENARRAGVTREDLDNLLQLTYSGRTVGVYREGTHQLGIVLRLPEHQRSDIDGLSGLQIWSPVYNRYIPLQQVVEQVDVVFEDPLVLRLNRKRTLQVLADPALDSGQTADELFRRVRPQIEAIALPAGYQLEWGGEYESSRKAQANVFASLPMGYLLMFVITILLFNEVRSALVIWACVPLAIIGVSAGMLLLRAEFGFMALLGFLSLSGMIVKNGIVLVDQIRLEEQTGKPGYQALCDAAVSRLRPVSMAALTTILGMLPLLIDPFFSAMAVVITFGLGFATVLTLGVVPVLYSFTHRIQVQRN</sequence>
<feature type="transmembrane region" description="Helical" evidence="2">
    <location>
        <begin position="460"/>
        <end position="478"/>
    </location>
</feature>
<evidence type="ECO:0000313" key="4">
    <source>
        <dbReference type="Proteomes" id="UP001150830"/>
    </source>
</evidence>
<protein>
    <submittedName>
        <fullName evidence="3">Efflux RND transporter permease subunit</fullName>
    </submittedName>
</protein>
<proteinExistence type="predicted"/>
<comment type="caution">
    <text evidence="3">The sequence shown here is derived from an EMBL/GenBank/DDBJ whole genome shotgun (WGS) entry which is preliminary data.</text>
</comment>
<keyword evidence="2" id="KW-0812">Transmembrane</keyword>
<dbReference type="EMBL" id="JAPNOA010000009">
    <property type="protein sequence ID" value="MCY0964035.1"/>
    <property type="molecule type" value="Genomic_DNA"/>
</dbReference>
<keyword evidence="2" id="KW-1133">Transmembrane helix</keyword>
<dbReference type="GO" id="GO:0005886">
    <property type="term" value="C:plasma membrane"/>
    <property type="evidence" value="ECO:0007669"/>
    <property type="project" value="TreeGrafter"/>
</dbReference>
<evidence type="ECO:0000313" key="3">
    <source>
        <dbReference type="EMBL" id="MCY0964035.1"/>
    </source>
</evidence>
<feature type="transmembrane region" description="Helical" evidence="2">
    <location>
        <begin position="890"/>
        <end position="909"/>
    </location>
</feature>
<name>A0A9X3EB77_9GAMM</name>
<feature type="region of interest" description="Disordered" evidence="1">
    <location>
        <begin position="1"/>
        <end position="31"/>
    </location>
</feature>
<dbReference type="Gene3D" id="3.30.70.1440">
    <property type="entry name" value="Multidrug efflux transporter AcrB pore domain"/>
    <property type="match status" value="1"/>
</dbReference>
<dbReference type="SUPFAM" id="SSF82693">
    <property type="entry name" value="Multidrug efflux transporter AcrB pore domain, PN1, PN2, PC1 and PC2 subdomains"/>
    <property type="match status" value="2"/>
</dbReference>
<accession>A0A9X3EB77</accession>
<dbReference type="AlphaFoldDB" id="A0A9X3EB77"/>
<feature type="transmembrane region" description="Helical" evidence="2">
    <location>
        <begin position="387"/>
        <end position="408"/>
    </location>
</feature>
<dbReference type="Proteomes" id="UP001150830">
    <property type="component" value="Unassembled WGS sequence"/>
</dbReference>
<evidence type="ECO:0000256" key="1">
    <source>
        <dbReference type="SAM" id="MobiDB-lite"/>
    </source>
</evidence>
<dbReference type="PANTHER" id="PTHR32063">
    <property type="match status" value="1"/>
</dbReference>
<feature type="transmembrane region" description="Helical" evidence="2">
    <location>
        <begin position="490"/>
        <end position="513"/>
    </location>
</feature>
<dbReference type="Gene3D" id="3.30.70.1430">
    <property type="entry name" value="Multidrug efflux transporter AcrB pore domain"/>
    <property type="match status" value="2"/>
</dbReference>
<evidence type="ECO:0000256" key="2">
    <source>
        <dbReference type="SAM" id="Phobius"/>
    </source>
</evidence>
<feature type="transmembrane region" description="Helical" evidence="2">
    <location>
        <begin position="362"/>
        <end position="380"/>
    </location>
</feature>
<feature type="transmembrane region" description="Helical" evidence="2">
    <location>
        <begin position="942"/>
        <end position="963"/>
    </location>
</feature>
<feature type="transmembrane region" description="Helical" evidence="2">
    <location>
        <begin position="916"/>
        <end position="936"/>
    </location>
</feature>
<feature type="transmembrane region" description="Helical" evidence="2">
    <location>
        <begin position="41"/>
        <end position="58"/>
    </location>
</feature>
<dbReference type="Gene3D" id="3.30.70.1320">
    <property type="entry name" value="Multidrug efflux transporter AcrB pore domain like"/>
    <property type="match status" value="1"/>
</dbReference>
<dbReference type="SUPFAM" id="SSF82866">
    <property type="entry name" value="Multidrug efflux transporter AcrB transmembrane domain"/>
    <property type="match status" value="2"/>
</dbReference>
<feature type="transmembrane region" description="Helical" evidence="2">
    <location>
        <begin position="555"/>
        <end position="575"/>
    </location>
</feature>
<feature type="compositionally biased region" description="Polar residues" evidence="1">
    <location>
        <begin position="1"/>
        <end position="20"/>
    </location>
</feature>
<dbReference type="SUPFAM" id="SSF82714">
    <property type="entry name" value="Multidrug efflux transporter AcrB TolC docking domain, DN and DC subdomains"/>
    <property type="match status" value="2"/>
</dbReference>
<dbReference type="Gene3D" id="3.30.2090.10">
    <property type="entry name" value="Multidrug efflux transporter AcrB TolC docking domain, DN and DC subdomains"/>
    <property type="match status" value="2"/>
</dbReference>
<dbReference type="GO" id="GO:0042910">
    <property type="term" value="F:xenobiotic transmembrane transporter activity"/>
    <property type="evidence" value="ECO:0007669"/>
    <property type="project" value="TreeGrafter"/>
</dbReference>
<feature type="transmembrane region" description="Helical" evidence="2">
    <location>
        <begin position="414"/>
        <end position="439"/>
    </location>
</feature>
<dbReference type="InterPro" id="IPR027463">
    <property type="entry name" value="AcrB_DN_DC_subdom"/>
</dbReference>
<organism evidence="3 4">
    <name type="scientific">Parathalassolituus penaei</name>
    <dbReference type="NCBI Taxonomy" id="2997323"/>
    <lineage>
        <taxon>Bacteria</taxon>
        <taxon>Pseudomonadati</taxon>
        <taxon>Pseudomonadota</taxon>
        <taxon>Gammaproteobacteria</taxon>
        <taxon>Oceanospirillales</taxon>
        <taxon>Oceanospirillaceae</taxon>
        <taxon>Parathalassolituus</taxon>
    </lineage>
</organism>
<dbReference type="RefSeq" id="WP_283172253.1">
    <property type="nucleotide sequence ID" value="NZ_JAPNOA010000009.1"/>
</dbReference>
<dbReference type="InterPro" id="IPR001036">
    <property type="entry name" value="Acrflvin-R"/>
</dbReference>
<feature type="transmembrane region" description="Helical" evidence="2">
    <location>
        <begin position="1013"/>
        <end position="1037"/>
    </location>
</feature>
<reference evidence="3" key="1">
    <citation type="submission" date="2022-11" db="EMBL/GenBank/DDBJ databases">
        <title>Parathalassolutuus dongxingensis gen. nov., sp. nov., a novel member of family Oceanospirillaceae isolated from a coastal shrimp pond in Guangxi, China.</title>
        <authorList>
            <person name="Chen H."/>
        </authorList>
    </citation>
    <scope>NUCLEOTIDE SEQUENCE</scope>
    <source>
        <strain evidence="3">G-43</strain>
    </source>
</reference>
<dbReference type="Pfam" id="PF00873">
    <property type="entry name" value="ACR_tran"/>
    <property type="match status" value="1"/>
</dbReference>
<gene>
    <name evidence="3" type="ORF">OUO13_02440</name>
</gene>
<dbReference type="PANTHER" id="PTHR32063:SF18">
    <property type="entry name" value="CATION EFFLUX SYSTEM PROTEIN"/>
    <property type="match status" value="1"/>
</dbReference>
<dbReference type="Gene3D" id="1.20.1640.10">
    <property type="entry name" value="Multidrug efflux transporter AcrB transmembrane domain"/>
    <property type="match status" value="2"/>
</dbReference>
<keyword evidence="4" id="KW-1185">Reference proteome</keyword>